<dbReference type="PANTHER" id="PTHR34710:SF18">
    <property type="entry name" value="OS05G0522700 PROTEIN"/>
    <property type="match status" value="1"/>
</dbReference>
<dbReference type="InterPro" id="IPR022059">
    <property type="entry name" value="DUF3615"/>
</dbReference>
<gene>
    <name evidence="2" type="ORF">BDA96_04G023000</name>
</gene>
<feature type="domain" description="DUF3615" evidence="1">
    <location>
        <begin position="113"/>
        <end position="170"/>
    </location>
</feature>
<dbReference type="Proteomes" id="UP000807115">
    <property type="component" value="Chromosome 4"/>
</dbReference>
<sequence length="256" mass="28416">MWRPASAPCAPPQLRRGRRCCFPGHGHGQHPGPSLASRGCGAGSSSDLIPTPSPSVIRWIANSSKCLNDKKRLGTSRDWLGIASLSRNACSTTTLCIRSGDEYEPAPGKVSQHPHFHNGICWTHGNFVARKKRSGCFSFLPAPRTLFFFELAYRNGFNGVVTCTALDEPVTEAYSVLGFPLWCSARRTGIFDFVCKTCYCRFDVPRPGMQKMFACGHNNVGKVCEMCYRRSHVLHPYPGEFAFGYHDPYHPYSAEC</sequence>
<name>A0A921R2D8_SORBI</name>
<evidence type="ECO:0000259" key="1">
    <source>
        <dbReference type="Pfam" id="PF12274"/>
    </source>
</evidence>
<protein>
    <recommendedName>
        <fullName evidence="1">DUF3615 domain-containing protein</fullName>
    </recommendedName>
</protein>
<dbReference type="EMBL" id="CM027683">
    <property type="protein sequence ID" value="KAG0531442.1"/>
    <property type="molecule type" value="Genomic_DNA"/>
</dbReference>
<dbReference type="PANTHER" id="PTHR34710">
    <property type="entry name" value="OS03G0834100 PROTEIN"/>
    <property type="match status" value="1"/>
</dbReference>
<organism evidence="2 3">
    <name type="scientific">Sorghum bicolor</name>
    <name type="common">Sorghum</name>
    <name type="synonym">Sorghum vulgare</name>
    <dbReference type="NCBI Taxonomy" id="4558"/>
    <lineage>
        <taxon>Eukaryota</taxon>
        <taxon>Viridiplantae</taxon>
        <taxon>Streptophyta</taxon>
        <taxon>Embryophyta</taxon>
        <taxon>Tracheophyta</taxon>
        <taxon>Spermatophyta</taxon>
        <taxon>Magnoliopsida</taxon>
        <taxon>Liliopsida</taxon>
        <taxon>Poales</taxon>
        <taxon>Poaceae</taxon>
        <taxon>PACMAD clade</taxon>
        <taxon>Panicoideae</taxon>
        <taxon>Andropogonodae</taxon>
        <taxon>Andropogoneae</taxon>
        <taxon>Sorghinae</taxon>
        <taxon>Sorghum</taxon>
    </lineage>
</organism>
<evidence type="ECO:0000313" key="2">
    <source>
        <dbReference type="EMBL" id="KAG0531442.1"/>
    </source>
</evidence>
<reference evidence="2" key="2">
    <citation type="submission" date="2020-10" db="EMBL/GenBank/DDBJ databases">
        <authorList>
            <person name="Cooper E.A."/>
            <person name="Brenton Z.W."/>
            <person name="Flinn B.S."/>
            <person name="Jenkins J."/>
            <person name="Shu S."/>
            <person name="Flowers D."/>
            <person name="Luo F."/>
            <person name="Wang Y."/>
            <person name="Xia P."/>
            <person name="Barry K."/>
            <person name="Daum C."/>
            <person name="Lipzen A."/>
            <person name="Yoshinaga Y."/>
            <person name="Schmutz J."/>
            <person name="Saski C."/>
            <person name="Vermerris W."/>
            <person name="Kresovich S."/>
        </authorList>
    </citation>
    <scope>NUCLEOTIDE SEQUENCE</scope>
</reference>
<evidence type="ECO:0000313" key="3">
    <source>
        <dbReference type="Proteomes" id="UP000807115"/>
    </source>
</evidence>
<dbReference type="Pfam" id="PF12274">
    <property type="entry name" value="DUF3615"/>
    <property type="match status" value="1"/>
</dbReference>
<reference evidence="2" key="1">
    <citation type="journal article" date="2019" name="BMC Genomics">
        <title>A new reference genome for Sorghum bicolor reveals high levels of sequence similarity between sweet and grain genotypes: implications for the genetics of sugar metabolism.</title>
        <authorList>
            <person name="Cooper E.A."/>
            <person name="Brenton Z.W."/>
            <person name="Flinn B.S."/>
            <person name="Jenkins J."/>
            <person name="Shu S."/>
            <person name="Flowers D."/>
            <person name="Luo F."/>
            <person name="Wang Y."/>
            <person name="Xia P."/>
            <person name="Barry K."/>
            <person name="Daum C."/>
            <person name="Lipzen A."/>
            <person name="Yoshinaga Y."/>
            <person name="Schmutz J."/>
            <person name="Saski C."/>
            <person name="Vermerris W."/>
            <person name="Kresovich S."/>
        </authorList>
    </citation>
    <scope>NUCLEOTIDE SEQUENCE</scope>
</reference>
<comment type="caution">
    <text evidence="2">The sequence shown here is derived from an EMBL/GenBank/DDBJ whole genome shotgun (WGS) entry which is preliminary data.</text>
</comment>
<proteinExistence type="predicted"/>
<accession>A0A921R2D8</accession>
<dbReference type="AlphaFoldDB" id="A0A921R2D8"/>